<dbReference type="Pfam" id="PF07534">
    <property type="entry name" value="TLD"/>
    <property type="match status" value="1"/>
</dbReference>
<dbReference type="Proteomes" id="UP000789901">
    <property type="component" value="Unassembled WGS sequence"/>
</dbReference>
<dbReference type="InterPro" id="IPR000210">
    <property type="entry name" value="BTB/POZ_dom"/>
</dbReference>
<reference evidence="3 4" key="1">
    <citation type="submission" date="2021-06" db="EMBL/GenBank/DDBJ databases">
        <authorList>
            <person name="Kallberg Y."/>
            <person name="Tangrot J."/>
            <person name="Rosling A."/>
        </authorList>
    </citation>
    <scope>NUCLEOTIDE SEQUENCE [LARGE SCALE GENOMIC DNA]</scope>
    <source>
        <strain evidence="3 4">120-4 pot B 10/14</strain>
    </source>
</reference>
<dbReference type="PROSITE" id="PS50097">
    <property type="entry name" value="BTB"/>
    <property type="match status" value="1"/>
</dbReference>
<comment type="caution">
    <text evidence="3">The sequence shown here is derived from an EMBL/GenBank/DDBJ whole genome shotgun (WGS) entry which is preliminary data.</text>
</comment>
<dbReference type="SMART" id="SM00584">
    <property type="entry name" value="TLDc"/>
    <property type="match status" value="1"/>
</dbReference>
<sequence>MTSNSTFHSDVTDDFKKLYKTKEDYDAIIIAGEKSNVKEIKVHSLILRTRSSYFRTAFSSNWAERNDNGHLVLKKPNISALVLEIILKYLYCGTVDIQSQKIEIIFEILTAADELGIQRLINSVQKLLVQNCYKFLKSDPFKMLELITSHNELNDLKKVSLETLNKHCKDILRKDPIKIFNFINNQEASKEMKREEFMIEVWPFRHLLPDNLIEDILRYYLISGSVPHSNAFPIRLGNINIKFDIKIDSVIINKRIALLLTKWIDEKTIVNKHSKKVIYNFNLLFRSSIDGFSSQIFHQKCDNKKSTIVIAKISNSNMLIGGYNPLYWSGNGYKSTTNSFIFSFNDFNDPQSAKLGRVTNSDYAVYCHNNFGPSFGHDLCVPNNSNNWQYHKTSYPNIEVPNSFTISEYEVFQIVKR</sequence>
<name>A0ABN7V1M0_GIGMA</name>
<dbReference type="SMART" id="SM00225">
    <property type="entry name" value="BTB"/>
    <property type="match status" value="1"/>
</dbReference>
<gene>
    <name evidence="3" type="ORF">GMARGA_LOCUS12440</name>
</gene>
<dbReference type="InterPro" id="IPR051481">
    <property type="entry name" value="BTB-POZ/Galectin-3-binding"/>
</dbReference>
<feature type="domain" description="TLDc" evidence="2">
    <location>
        <begin position="250"/>
        <end position="415"/>
    </location>
</feature>
<dbReference type="SUPFAM" id="SSF54695">
    <property type="entry name" value="POZ domain"/>
    <property type="match status" value="1"/>
</dbReference>
<accession>A0ABN7V1M0</accession>
<proteinExistence type="predicted"/>
<dbReference type="PANTHER" id="PTHR24410">
    <property type="entry name" value="HL07962P-RELATED"/>
    <property type="match status" value="1"/>
</dbReference>
<dbReference type="Gene3D" id="3.30.710.10">
    <property type="entry name" value="Potassium Channel Kv1.1, Chain A"/>
    <property type="match status" value="1"/>
</dbReference>
<evidence type="ECO:0000259" key="1">
    <source>
        <dbReference type="PROSITE" id="PS50097"/>
    </source>
</evidence>
<dbReference type="PANTHER" id="PTHR24410:SF23">
    <property type="entry name" value="BTB DOMAIN-CONTAINING PROTEIN-RELATED"/>
    <property type="match status" value="1"/>
</dbReference>
<organism evidence="3 4">
    <name type="scientific">Gigaspora margarita</name>
    <dbReference type="NCBI Taxonomy" id="4874"/>
    <lineage>
        <taxon>Eukaryota</taxon>
        <taxon>Fungi</taxon>
        <taxon>Fungi incertae sedis</taxon>
        <taxon>Mucoromycota</taxon>
        <taxon>Glomeromycotina</taxon>
        <taxon>Glomeromycetes</taxon>
        <taxon>Diversisporales</taxon>
        <taxon>Gigasporaceae</taxon>
        <taxon>Gigaspora</taxon>
    </lineage>
</organism>
<dbReference type="InterPro" id="IPR011333">
    <property type="entry name" value="SKP1/BTB/POZ_sf"/>
</dbReference>
<evidence type="ECO:0000259" key="2">
    <source>
        <dbReference type="PROSITE" id="PS51886"/>
    </source>
</evidence>
<dbReference type="Pfam" id="PF00651">
    <property type="entry name" value="BTB"/>
    <property type="match status" value="1"/>
</dbReference>
<dbReference type="PROSITE" id="PS51886">
    <property type="entry name" value="TLDC"/>
    <property type="match status" value="1"/>
</dbReference>
<dbReference type="EMBL" id="CAJVQB010007598">
    <property type="protein sequence ID" value="CAG8705942.1"/>
    <property type="molecule type" value="Genomic_DNA"/>
</dbReference>
<keyword evidence="4" id="KW-1185">Reference proteome</keyword>
<protein>
    <submittedName>
        <fullName evidence="3">19326_t:CDS:1</fullName>
    </submittedName>
</protein>
<dbReference type="InterPro" id="IPR006571">
    <property type="entry name" value="TLDc_dom"/>
</dbReference>
<evidence type="ECO:0000313" key="4">
    <source>
        <dbReference type="Proteomes" id="UP000789901"/>
    </source>
</evidence>
<evidence type="ECO:0000313" key="3">
    <source>
        <dbReference type="EMBL" id="CAG8705942.1"/>
    </source>
</evidence>
<feature type="domain" description="BTB" evidence="1">
    <location>
        <begin position="25"/>
        <end position="99"/>
    </location>
</feature>